<dbReference type="Gene3D" id="3.30.70.1660">
    <property type="match status" value="1"/>
</dbReference>
<feature type="coiled-coil region" evidence="4">
    <location>
        <begin position="677"/>
        <end position="720"/>
    </location>
</feature>
<feature type="domain" description="Peptide chain release factor" evidence="6">
    <location>
        <begin position="689"/>
        <end position="795"/>
    </location>
</feature>
<dbReference type="InterPro" id="IPR019489">
    <property type="entry name" value="Clp_ATPase_C"/>
</dbReference>
<dbReference type="PANTHER" id="PTHR11638:SF18">
    <property type="entry name" value="HEAT SHOCK PROTEIN 104"/>
    <property type="match status" value="1"/>
</dbReference>
<dbReference type="InterPro" id="IPR001270">
    <property type="entry name" value="ClpA/B"/>
</dbReference>
<name>A0A084SWI0_9BACT</name>
<dbReference type="Gene3D" id="1.20.58.410">
    <property type="entry name" value="Release factor"/>
    <property type="match status" value="1"/>
</dbReference>
<dbReference type="InterPro" id="IPR003959">
    <property type="entry name" value="ATPase_AAA_core"/>
</dbReference>
<dbReference type="Pfam" id="PF03462">
    <property type="entry name" value="PCRF"/>
    <property type="match status" value="1"/>
</dbReference>
<evidence type="ECO:0000259" key="6">
    <source>
        <dbReference type="SMART" id="SM00937"/>
    </source>
</evidence>
<evidence type="ECO:0000256" key="4">
    <source>
        <dbReference type="SAM" id="Coils"/>
    </source>
</evidence>
<dbReference type="SUPFAM" id="SSF52540">
    <property type="entry name" value="P-loop containing nucleoside triphosphate hydrolases"/>
    <property type="match status" value="2"/>
</dbReference>
<dbReference type="Proteomes" id="UP000028547">
    <property type="component" value="Unassembled WGS sequence"/>
</dbReference>
<dbReference type="InterPro" id="IPR050130">
    <property type="entry name" value="ClpA_ClpB"/>
</dbReference>
<dbReference type="GO" id="GO:0005737">
    <property type="term" value="C:cytoplasm"/>
    <property type="evidence" value="ECO:0007669"/>
    <property type="project" value="TreeGrafter"/>
</dbReference>
<gene>
    <name evidence="8" type="ORF">Q664_13250</name>
</gene>
<evidence type="ECO:0000256" key="3">
    <source>
        <dbReference type="ARBA" id="ARBA00023186"/>
    </source>
</evidence>
<dbReference type="RefSeq" id="WP_043394172.1">
    <property type="nucleotide sequence ID" value="NZ_JPMI01000079.1"/>
</dbReference>
<accession>A0A084SWI0</accession>
<dbReference type="SMART" id="SM00382">
    <property type="entry name" value="AAA"/>
    <property type="match status" value="2"/>
</dbReference>
<dbReference type="Gene3D" id="3.40.50.300">
    <property type="entry name" value="P-loop containing nucleotide triphosphate hydrolases"/>
    <property type="match status" value="2"/>
</dbReference>
<reference evidence="8 9" key="1">
    <citation type="submission" date="2014-07" db="EMBL/GenBank/DDBJ databases">
        <title>Draft Genome Sequence of Gephyronic Acid Producer, Cystobacter violaceus Strain Cb vi76.</title>
        <authorList>
            <person name="Stevens D.C."/>
            <person name="Young J."/>
            <person name="Carmichael R."/>
            <person name="Tan J."/>
            <person name="Taylor R.E."/>
        </authorList>
    </citation>
    <scope>NUCLEOTIDE SEQUENCE [LARGE SCALE GENOMIC DNA]</scope>
    <source>
        <strain evidence="8 9">Cb vi76</strain>
    </source>
</reference>
<evidence type="ECO:0000313" key="9">
    <source>
        <dbReference type="Proteomes" id="UP000028547"/>
    </source>
</evidence>
<comment type="caution">
    <text evidence="8">The sequence shown here is derived from an EMBL/GenBank/DDBJ whole genome shotgun (WGS) entry which is preliminary data.</text>
</comment>
<dbReference type="Pfam" id="PF00004">
    <property type="entry name" value="AAA"/>
    <property type="match status" value="1"/>
</dbReference>
<dbReference type="SMART" id="SM00937">
    <property type="entry name" value="PCRF"/>
    <property type="match status" value="1"/>
</dbReference>
<proteinExistence type="predicted"/>
<evidence type="ECO:0000256" key="2">
    <source>
        <dbReference type="ARBA" id="ARBA00022840"/>
    </source>
</evidence>
<keyword evidence="4" id="KW-0175">Coiled coil</keyword>
<keyword evidence="2" id="KW-0067">ATP-binding</keyword>
<feature type="domain" description="AAA+ ATPase" evidence="5">
    <location>
        <begin position="314"/>
        <end position="473"/>
    </location>
</feature>
<dbReference type="GO" id="GO:0006415">
    <property type="term" value="P:translational termination"/>
    <property type="evidence" value="ECO:0007669"/>
    <property type="project" value="InterPro"/>
</dbReference>
<dbReference type="InterPro" id="IPR005139">
    <property type="entry name" value="PCRF"/>
</dbReference>
<dbReference type="GO" id="GO:0016887">
    <property type="term" value="F:ATP hydrolysis activity"/>
    <property type="evidence" value="ECO:0007669"/>
    <property type="project" value="InterPro"/>
</dbReference>
<dbReference type="SUPFAM" id="SSF75620">
    <property type="entry name" value="Release factor"/>
    <property type="match status" value="1"/>
</dbReference>
<evidence type="ECO:0000259" key="7">
    <source>
        <dbReference type="SMART" id="SM01086"/>
    </source>
</evidence>
<evidence type="ECO:0000256" key="1">
    <source>
        <dbReference type="ARBA" id="ARBA00022741"/>
    </source>
</evidence>
<dbReference type="CDD" id="cd19499">
    <property type="entry name" value="RecA-like_ClpB_Hsp104-like"/>
    <property type="match status" value="1"/>
</dbReference>
<dbReference type="AlphaFoldDB" id="A0A084SWI0"/>
<dbReference type="PANTHER" id="PTHR11638">
    <property type="entry name" value="ATP-DEPENDENT CLP PROTEASE"/>
    <property type="match status" value="1"/>
</dbReference>
<sequence>MATRKSEDNERLIDRDLTALAREGKLPAAHGVDGPVMEVLGLLTRGGKHPLLSGDPGVGKSALVQEVARRIIEGRVDAELANARMVEVSVANILARSTQRQAAESFEELLAWLSRHPCPIVYIRDLPAVIGGPLAPVAFRALRTGGIRFIFETEPKRVQELLRADEAFSERLHLVPLQEPPAERARWILGRVAEELERELRLPIDPAACDLTLRLASKFLLAQRLPRKAIELLKETAAEASGGAKDRVGPEDVLTRFCATTRLPRFVVDDAMALDLEETERFFGERLLGQTDAVQAVLRSVALLKAGLNDPRRPLGVFLFAGPTGVGKTQLAKLLAEYLFGSQDRLVRLNMADFPNDGDESVPFGASWAPAVETKRGELTALLEGKVFTVLLLDEFEKAARSVHDRFLQLFDEGTFVNGAGETISCNNTVIVATSNVGAEVYREPAIGFMGSRRPEELISEVDRRIAEAFRPEFLNRFDAICHFQPLTKVEIRKIAQREVGRVLEREGIRARGLDVEVTPAVVDLLVDRGYSPQFGARYLQREIEKTLTAALAVEIARRPLPPGAPVRVETRPGGKVVAVAELSPRPREETAQLALPTEKSVSAVKRRLDKKSLLNEMDRLVGRARALSVSADRPRLEERRAELLAATQAPNLWDDPQRAASTLRAFRSVEAQLNELDRMEERTTFARRLVREAKGEAQLASAAKQVEEVAREVQMAEVLGAAGTTDHGDEALVDICASETGEGQDAWVQELATMYLGWAERRGYEAMAVAEAEEPFRVVVRIAGPGAYGYLAGEAGLHRRIDEEKRQRAYVRVHRGGPVEEEESLDVEGREVRRHEGTYVARVKTEVTVKDETTGRMMTLAGAGELGEMKDIASRVVKGQGGSNTADEARRYHLGRGARVEDPRTGAGTPRVKDVLRGELDVFIAAWISRPPTSGPTSAVS</sequence>
<dbReference type="InterPro" id="IPR027417">
    <property type="entry name" value="P-loop_NTPase"/>
</dbReference>
<dbReference type="InterPro" id="IPR003593">
    <property type="entry name" value="AAA+_ATPase"/>
</dbReference>
<dbReference type="SMART" id="SM01086">
    <property type="entry name" value="ClpB_D2-small"/>
    <property type="match status" value="1"/>
</dbReference>
<dbReference type="Gene3D" id="3.30.160.20">
    <property type="match status" value="1"/>
</dbReference>
<feature type="domain" description="AAA+ ATPase" evidence="5">
    <location>
        <begin position="46"/>
        <end position="179"/>
    </location>
</feature>
<protein>
    <submittedName>
        <fullName evidence="8">ATPase AAA</fullName>
    </submittedName>
</protein>
<dbReference type="Gene3D" id="1.10.8.60">
    <property type="match status" value="2"/>
</dbReference>
<keyword evidence="1" id="KW-0547">Nucleotide-binding</keyword>
<dbReference type="Pfam" id="PF10431">
    <property type="entry name" value="ClpB_D2-small"/>
    <property type="match status" value="1"/>
</dbReference>
<organism evidence="8 9">
    <name type="scientific">Archangium violaceum Cb vi76</name>
    <dbReference type="NCBI Taxonomy" id="1406225"/>
    <lineage>
        <taxon>Bacteria</taxon>
        <taxon>Pseudomonadati</taxon>
        <taxon>Myxococcota</taxon>
        <taxon>Myxococcia</taxon>
        <taxon>Myxococcales</taxon>
        <taxon>Cystobacterineae</taxon>
        <taxon>Archangiaceae</taxon>
        <taxon>Archangium</taxon>
    </lineage>
</organism>
<dbReference type="InterPro" id="IPR045853">
    <property type="entry name" value="Pep_chain_release_fac_I_sf"/>
</dbReference>
<dbReference type="EMBL" id="JPMI01000079">
    <property type="protein sequence ID" value="KFA92815.1"/>
    <property type="molecule type" value="Genomic_DNA"/>
</dbReference>
<keyword evidence="3" id="KW-0143">Chaperone</keyword>
<evidence type="ECO:0000259" key="5">
    <source>
        <dbReference type="SMART" id="SM00382"/>
    </source>
</evidence>
<dbReference type="GO" id="GO:0005524">
    <property type="term" value="F:ATP binding"/>
    <property type="evidence" value="ECO:0007669"/>
    <property type="project" value="UniProtKB-KW"/>
</dbReference>
<dbReference type="PRINTS" id="PR00300">
    <property type="entry name" value="CLPPROTEASEA"/>
</dbReference>
<dbReference type="GO" id="GO:0034605">
    <property type="term" value="P:cellular response to heat"/>
    <property type="evidence" value="ECO:0007669"/>
    <property type="project" value="TreeGrafter"/>
</dbReference>
<evidence type="ECO:0000313" key="8">
    <source>
        <dbReference type="EMBL" id="KFA92815.1"/>
    </source>
</evidence>
<dbReference type="Pfam" id="PF07724">
    <property type="entry name" value="AAA_2"/>
    <property type="match status" value="1"/>
</dbReference>
<feature type="domain" description="Clp ATPase C-terminal" evidence="7">
    <location>
        <begin position="487"/>
        <end position="578"/>
    </location>
</feature>